<dbReference type="RefSeq" id="WP_077177180.1">
    <property type="nucleotide sequence ID" value="NZ_BDJK01000015.1"/>
</dbReference>
<keyword evidence="3 8" id="KW-0479">Metal-binding</keyword>
<keyword evidence="2 8" id="KW-0949">S-adenosyl-L-methionine</keyword>
<dbReference type="Pfam" id="PF04055">
    <property type="entry name" value="Radical_SAM"/>
    <property type="match status" value="1"/>
</dbReference>
<reference evidence="11" key="1">
    <citation type="submission" date="2016-12" db="EMBL/GenBank/DDBJ databases">
        <title>Draft Genome Sequences od Carboxydothermus pertinax and islandicus, Hydrogenogenic Carboxydotrophic Bacteria.</title>
        <authorList>
            <person name="Fukuyama Y."/>
            <person name="Ohmae K."/>
            <person name="Yoneda Y."/>
            <person name="Yoshida T."/>
            <person name="Sako Y."/>
        </authorList>
    </citation>
    <scope>NUCLEOTIDE SEQUENCE [LARGE SCALE GENOMIC DNA]</scope>
    <source>
        <strain evidence="11">Ug1</strain>
    </source>
</reference>
<dbReference type="PANTHER" id="PTHR42836">
    <property type="entry name" value="7-CARBOXY-7-DEAZAGUANINE SYNTHASE"/>
    <property type="match status" value="1"/>
</dbReference>
<evidence type="ECO:0000259" key="9">
    <source>
        <dbReference type="PROSITE" id="PS51918"/>
    </source>
</evidence>
<feature type="binding site" evidence="8">
    <location>
        <position position="36"/>
    </location>
    <ligand>
        <name>[4Fe-4S] cluster</name>
        <dbReference type="ChEBI" id="CHEBI:49883"/>
        <note>4Fe-4S-S-AdoMet</note>
    </ligand>
</feature>
<feature type="binding site" evidence="8">
    <location>
        <position position="32"/>
    </location>
    <ligand>
        <name>substrate</name>
    </ligand>
</feature>
<gene>
    <name evidence="8" type="primary">queE</name>
    <name evidence="10" type="ORF">cpu_10310</name>
</gene>
<evidence type="ECO:0000256" key="2">
    <source>
        <dbReference type="ARBA" id="ARBA00022691"/>
    </source>
</evidence>
<name>A0A1L8CUE9_9THEO</name>
<dbReference type="InterPro" id="IPR058240">
    <property type="entry name" value="rSAM_sf"/>
</dbReference>
<keyword evidence="1 8" id="KW-0004">4Fe-4S</keyword>
<dbReference type="EC" id="4.3.99.3" evidence="8"/>
<dbReference type="GO" id="GO:1904047">
    <property type="term" value="F:S-adenosyl-L-methionine binding"/>
    <property type="evidence" value="ECO:0007669"/>
    <property type="project" value="UniProtKB-UniRule"/>
</dbReference>
<comment type="caution">
    <text evidence="10">The sequence shown here is derived from an EMBL/GenBank/DDBJ whole genome shotgun (WGS) entry which is preliminary data.</text>
</comment>
<dbReference type="PANTHER" id="PTHR42836:SF1">
    <property type="entry name" value="7-CARBOXY-7-DEAZAGUANINE SYNTHASE"/>
    <property type="match status" value="1"/>
</dbReference>
<evidence type="ECO:0000256" key="6">
    <source>
        <dbReference type="ARBA" id="ARBA00023014"/>
    </source>
</evidence>
<feature type="binding site" evidence="8">
    <location>
        <position position="45"/>
    </location>
    <ligand>
        <name>Mg(2+)</name>
        <dbReference type="ChEBI" id="CHEBI:18420"/>
    </ligand>
</feature>
<evidence type="ECO:0000313" key="11">
    <source>
        <dbReference type="Proteomes" id="UP000187485"/>
    </source>
</evidence>
<dbReference type="SFLD" id="SFLDS00029">
    <property type="entry name" value="Radical_SAM"/>
    <property type="match status" value="1"/>
</dbReference>
<dbReference type="GO" id="GO:0051539">
    <property type="term" value="F:4 iron, 4 sulfur cluster binding"/>
    <property type="evidence" value="ECO:0007669"/>
    <property type="project" value="UniProtKB-UniRule"/>
</dbReference>
<keyword evidence="7 8" id="KW-0456">Lyase</keyword>
<dbReference type="HAMAP" id="MF_00917">
    <property type="entry name" value="QueE"/>
    <property type="match status" value="1"/>
</dbReference>
<evidence type="ECO:0000256" key="8">
    <source>
        <dbReference type="HAMAP-Rule" id="MF_00917"/>
    </source>
</evidence>
<comment type="function">
    <text evidence="8">Catalyzes the complex heterocyclic radical-mediated conversion of 6-carboxy-5,6,7,8-tetrahydropterin (CPH4) to 7-carboxy-7-deazaguanine (CDG), a step common to the biosynthetic pathways of all 7-deazapurine-containing compounds.</text>
</comment>
<dbReference type="UniPathway" id="UPA00391"/>
<protein>
    <recommendedName>
        <fullName evidence="8">7-carboxy-7-deazaguanine synthase</fullName>
        <shortName evidence="8">CDG synthase</shortName>
        <ecNumber evidence="8">4.3.99.3</ecNumber>
    </recommendedName>
    <alternativeName>
        <fullName evidence="8">Queuosine biosynthesis protein QueE</fullName>
    </alternativeName>
</protein>
<keyword evidence="4 8" id="KW-0460">Magnesium</keyword>
<comment type="cofactor">
    <cofactor evidence="8">
        <name>Mg(2+)</name>
        <dbReference type="ChEBI" id="CHEBI:18420"/>
    </cofactor>
</comment>
<comment type="cofactor">
    <cofactor evidence="8">
        <name>S-adenosyl-L-methionine</name>
        <dbReference type="ChEBI" id="CHEBI:59789"/>
    </cofactor>
    <text evidence="8">Binds 1 S-adenosyl-L-methionine per subunit.</text>
</comment>
<dbReference type="InterPro" id="IPR024924">
    <property type="entry name" value="7-CO-7-deazaguanine_synth-like"/>
</dbReference>
<dbReference type="EMBL" id="BDJK01000015">
    <property type="protein sequence ID" value="GAV22521.1"/>
    <property type="molecule type" value="Genomic_DNA"/>
</dbReference>
<dbReference type="GO" id="GO:0000287">
    <property type="term" value="F:magnesium ion binding"/>
    <property type="evidence" value="ECO:0007669"/>
    <property type="project" value="UniProtKB-UniRule"/>
</dbReference>
<dbReference type="PIRSF" id="PIRSF000370">
    <property type="entry name" value="QueE"/>
    <property type="match status" value="1"/>
</dbReference>
<proteinExistence type="inferred from homology"/>
<comment type="caution">
    <text evidence="8">Lacks conserved residue(s) required for the propagation of feature annotation.</text>
</comment>
<feature type="binding site" evidence="8">
    <location>
        <position position="43"/>
    </location>
    <ligand>
        <name>[4Fe-4S] cluster</name>
        <dbReference type="ChEBI" id="CHEBI:49883"/>
        <note>4Fe-4S-S-AdoMet</note>
    </ligand>
</feature>
<comment type="similarity">
    <text evidence="8">Belongs to the radical SAM superfamily. 7-carboxy-7-deazaguanine synthase family.</text>
</comment>
<evidence type="ECO:0000256" key="3">
    <source>
        <dbReference type="ARBA" id="ARBA00022723"/>
    </source>
</evidence>
<feature type="binding site" evidence="8">
    <location>
        <position position="97"/>
    </location>
    <ligand>
        <name>S-adenosyl-L-methionine</name>
        <dbReference type="ChEBI" id="CHEBI:59789"/>
    </ligand>
</feature>
<sequence length="244" mass="27967">MKLGESMASIVEIFPSIQGEGLSVGVSTLFIRFSGCNLNCSYCDTKYAKEEKEKFTVTKEDGTVLEFLNPVTPERLVEILRENYDFTYFPQLALTGGEPLLHASFLKDFLAKLSYPGDVLLETNGTLPEKLREVISYIDIVSQDYKFKPFVTEEFKAVHREFLRIAIYKKTYVKMVISPEVQDLPFNEAIDTIALVNSKIPLILQPVTPITYSLDFLFQKQKKALEKLWEVRLIPQVHKLLQIK</sequence>
<evidence type="ECO:0000256" key="1">
    <source>
        <dbReference type="ARBA" id="ARBA00022485"/>
    </source>
</evidence>
<keyword evidence="5 8" id="KW-0408">Iron</keyword>
<feature type="binding site" evidence="8">
    <location>
        <begin position="42"/>
        <end position="44"/>
    </location>
    <ligand>
        <name>S-adenosyl-L-methionine</name>
        <dbReference type="ChEBI" id="CHEBI:59789"/>
    </ligand>
</feature>
<dbReference type="OrthoDB" id="9792276at2"/>
<comment type="catalytic activity">
    <reaction evidence="8">
        <text>6-carboxy-5,6,7,8-tetrahydropterin + H(+) = 7-carboxy-7-carbaguanine + NH4(+)</text>
        <dbReference type="Rhea" id="RHEA:27974"/>
        <dbReference type="ChEBI" id="CHEBI:15378"/>
        <dbReference type="ChEBI" id="CHEBI:28938"/>
        <dbReference type="ChEBI" id="CHEBI:61032"/>
        <dbReference type="ChEBI" id="CHEBI:61036"/>
        <dbReference type="EC" id="4.3.99.3"/>
    </reaction>
</comment>
<feature type="binding site" evidence="8">
    <location>
        <begin position="17"/>
        <end position="19"/>
    </location>
    <ligand>
        <name>substrate</name>
    </ligand>
</feature>
<comment type="pathway">
    <text evidence="8">Purine metabolism; 7-cyano-7-deazaguanine biosynthesis.</text>
</comment>
<dbReference type="InterPro" id="IPR007197">
    <property type="entry name" value="rSAM"/>
</dbReference>
<feature type="binding site" evidence="8">
    <location>
        <position position="95"/>
    </location>
    <ligand>
        <name>substrate</name>
    </ligand>
</feature>
<evidence type="ECO:0000313" key="10">
    <source>
        <dbReference type="EMBL" id="GAV22521.1"/>
    </source>
</evidence>
<dbReference type="Proteomes" id="UP000187485">
    <property type="component" value="Unassembled WGS sequence"/>
</dbReference>
<dbReference type="PROSITE" id="PS51918">
    <property type="entry name" value="RADICAL_SAM"/>
    <property type="match status" value="1"/>
</dbReference>
<dbReference type="AlphaFoldDB" id="A0A1L8CUE9"/>
<dbReference type="Gene3D" id="3.20.20.70">
    <property type="entry name" value="Aldolase class I"/>
    <property type="match status" value="1"/>
</dbReference>
<evidence type="ECO:0000256" key="4">
    <source>
        <dbReference type="ARBA" id="ARBA00022842"/>
    </source>
</evidence>
<dbReference type="GO" id="GO:0016840">
    <property type="term" value="F:carbon-nitrogen lyase activity"/>
    <property type="evidence" value="ECO:0007669"/>
    <property type="project" value="UniProtKB-UniRule"/>
</dbReference>
<keyword evidence="6 8" id="KW-0411">Iron-sulfur</keyword>
<dbReference type="STRING" id="870242.cpu_10310"/>
<keyword evidence="11" id="KW-1185">Reference proteome</keyword>
<organism evidence="10 11">
    <name type="scientific">Carboxydothermus pertinax</name>
    <dbReference type="NCBI Taxonomy" id="870242"/>
    <lineage>
        <taxon>Bacteria</taxon>
        <taxon>Bacillati</taxon>
        <taxon>Bacillota</taxon>
        <taxon>Clostridia</taxon>
        <taxon>Thermoanaerobacterales</taxon>
        <taxon>Thermoanaerobacteraceae</taxon>
        <taxon>Carboxydothermus</taxon>
    </lineage>
</organism>
<dbReference type="CDD" id="cd01335">
    <property type="entry name" value="Radical_SAM"/>
    <property type="match status" value="1"/>
</dbReference>
<evidence type="ECO:0000256" key="7">
    <source>
        <dbReference type="ARBA" id="ARBA00023239"/>
    </source>
</evidence>
<feature type="domain" description="Radical SAM core" evidence="9">
    <location>
        <begin position="23"/>
        <end position="244"/>
    </location>
</feature>
<accession>A0A1L8CUE9</accession>
<keyword evidence="8" id="KW-0671">Queuosine biosynthesis</keyword>
<evidence type="ECO:0000256" key="5">
    <source>
        <dbReference type="ARBA" id="ARBA00023004"/>
    </source>
</evidence>
<comment type="cofactor">
    <cofactor evidence="8">
        <name>[4Fe-4S] cluster</name>
        <dbReference type="ChEBI" id="CHEBI:49883"/>
    </cofactor>
    <text evidence="8">Binds 1 [4Fe-4S] cluster. The cluster is coordinated with 3 cysteines and an exchangeable S-adenosyl-L-methionine.</text>
</comment>
<dbReference type="GO" id="GO:0008616">
    <property type="term" value="P:tRNA queuosine(34) biosynthetic process"/>
    <property type="evidence" value="ECO:0007669"/>
    <property type="project" value="UniProtKB-UniRule"/>
</dbReference>
<comment type="subunit">
    <text evidence="8">Homodimer.</text>
</comment>
<feature type="binding site" evidence="8">
    <location>
        <position position="40"/>
    </location>
    <ligand>
        <name>[4Fe-4S] cluster</name>
        <dbReference type="ChEBI" id="CHEBI:49883"/>
        <note>4Fe-4S-S-AdoMet</note>
    </ligand>
</feature>
<dbReference type="SUPFAM" id="SSF102114">
    <property type="entry name" value="Radical SAM enzymes"/>
    <property type="match status" value="1"/>
</dbReference>
<dbReference type="InterPro" id="IPR013785">
    <property type="entry name" value="Aldolase_TIM"/>
</dbReference>